<evidence type="ECO:0000313" key="1">
    <source>
        <dbReference type="EMBL" id="KAJ8117480.1"/>
    </source>
</evidence>
<evidence type="ECO:0000313" key="2">
    <source>
        <dbReference type="Proteomes" id="UP001153331"/>
    </source>
</evidence>
<accession>A0ACC2IQJ9</accession>
<gene>
    <name evidence="1" type="ORF">OPT61_g1328</name>
</gene>
<proteinExistence type="predicted"/>
<dbReference type="Proteomes" id="UP001153331">
    <property type="component" value="Unassembled WGS sequence"/>
</dbReference>
<protein>
    <submittedName>
        <fullName evidence="1">Uncharacterized protein</fullName>
    </submittedName>
</protein>
<name>A0ACC2IQJ9_9PLEO</name>
<keyword evidence="2" id="KW-1185">Reference proteome</keyword>
<sequence>MADDHDMQTLTTAMGPLMDPRIPSCVHSHKTTKAWSKYIHGASAVFAWHIVMGEVVTVLCPPPPDRFHPSGLSYFQIIEEPILRAAIADGSTLRIDLAHPRVKGAEDFRYPLWPHDETDTWLAAHGSKPRPKFCWRAVKTDFSFAVPKKTTEEAAPEKLEEERTEPAGIQKVTAKCQQAAPKKSKKKKKGQKKQASFKTVINALREPDPTTQSEAGFISVNAVSQSAATKPILAMETVCSSKRVQPSKRERRALRMLEFDAVLAKTERKAAAKKKRRALRVLEFDADLAEAERKAAKATEGAVPDISIETTATEAAVSIGGLERVKAQGKEANLKEDKQPKKKPKKSEKELKNAQANRLIDTEEPVVRKPRRSLRLLKVNEAIVAFELQYMLNFGAHLRFCV</sequence>
<organism evidence="1 2">
    <name type="scientific">Boeremia exigua</name>
    <dbReference type="NCBI Taxonomy" id="749465"/>
    <lineage>
        <taxon>Eukaryota</taxon>
        <taxon>Fungi</taxon>
        <taxon>Dikarya</taxon>
        <taxon>Ascomycota</taxon>
        <taxon>Pezizomycotina</taxon>
        <taxon>Dothideomycetes</taxon>
        <taxon>Pleosporomycetidae</taxon>
        <taxon>Pleosporales</taxon>
        <taxon>Pleosporineae</taxon>
        <taxon>Didymellaceae</taxon>
        <taxon>Boeremia</taxon>
    </lineage>
</organism>
<comment type="caution">
    <text evidence="1">The sequence shown here is derived from an EMBL/GenBank/DDBJ whole genome shotgun (WGS) entry which is preliminary data.</text>
</comment>
<reference evidence="1" key="1">
    <citation type="submission" date="2022-11" db="EMBL/GenBank/DDBJ databases">
        <title>Genome Sequence of Boeremia exigua.</title>
        <authorList>
            <person name="Buettner E."/>
        </authorList>
    </citation>
    <scope>NUCLEOTIDE SEQUENCE</scope>
    <source>
        <strain evidence="1">CU02</strain>
    </source>
</reference>
<dbReference type="EMBL" id="JAPHNI010000051">
    <property type="protein sequence ID" value="KAJ8117480.1"/>
    <property type="molecule type" value="Genomic_DNA"/>
</dbReference>